<dbReference type="GO" id="GO:0005525">
    <property type="term" value="F:GTP binding"/>
    <property type="evidence" value="ECO:0007669"/>
    <property type="project" value="UniProtKB-KW"/>
</dbReference>
<evidence type="ECO:0000256" key="3">
    <source>
        <dbReference type="ARBA" id="ARBA00023224"/>
    </source>
</evidence>
<dbReference type="OrthoDB" id="5817230at2759"/>
<keyword evidence="1 4" id="KW-0547">Nucleotide-binding</keyword>
<evidence type="ECO:0000313" key="9">
    <source>
        <dbReference type="Proteomes" id="UP000290189"/>
    </source>
</evidence>
<keyword evidence="7" id="KW-0496">Mitochondrion</keyword>
<dbReference type="AlphaFoldDB" id="A0A0G4IVI4"/>
<dbReference type="Proteomes" id="UP000290189">
    <property type="component" value="Unassembled WGS sequence"/>
</dbReference>
<dbReference type="PROSITE" id="PS51882">
    <property type="entry name" value="G_ALPHA"/>
    <property type="match status" value="1"/>
</dbReference>
<evidence type="ECO:0000313" key="6">
    <source>
        <dbReference type="EMBL" id="CEO99315.1"/>
    </source>
</evidence>
<keyword evidence="8" id="KW-1185">Reference proteome</keyword>
<dbReference type="PRINTS" id="PR00318">
    <property type="entry name" value="GPROTEINA"/>
</dbReference>
<reference evidence="7 9" key="2">
    <citation type="submission" date="2018-03" db="EMBL/GenBank/DDBJ databases">
        <authorList>
            <person name="Fogelqvist J."/>
        </authorList>
    </citation>
    <scope>NUCLEOTIDE SEQUENCE [LARGE SCALE GENOMIC DNA]</scope>
</reference>
<dbReference type="PANTHER" id="PTHR10218:SF360">
    <property type="entry name" value="GUANINE NUCLEOTIDE-BINDING PROTEIN SUBUNIT ALPHA HOMOLOG"/>
    <property type="match status" value="1"/>
</dbReference>
<dbReference type="GO" id="GO:0003924">
    <property type="term" value="F:GTPase activity"/>
    <property type="evidence" value="ECO:0007669"/>
    <property type="project" value="InterPro"/>
</dbReference>
<evidence type="ECO:0000256" key="1">
    <source>
        <dbReference type="ARBA" id="ARBA00022741"/>
    </source>
</evidence>
<organism evidence="6 8">
    <name type="scientific">Plasmodiophora brassicae</name>
    <name type="common">Clubroot disease agent</name>
    <dbReference type="NCBI Taxonomy" id="37360"/>
    <lineage>
        <taxon>Eukaryota</taxon>
        <taxon>Sar</taxon>
        <taxon>Rhizaria</taxon>
        <taxon>Endomyxa</taxon>
        <taxon>Phytomyxea</taxon>
        <taxon>Plasmodiophorida</taxon>
        <taxon>Plasmodiophoridae</taxon>
        <taxon>Plasmodiophora</taxon>
    </lineage>
</organism>
<accession>A0A0G4IVI4</accession>
<keyword evidence="3" id="KW-0807">Transducer</keyword>
<evidence type="ECO:0000313" key="8">
    <source>
        <dbReference type="Proteomes" id="UP000039324"/>
    </source>
</evidence>
<evidence type="ECO:0008006" key="10">
    <source>
        <dbReference type="Google" id="ProtNLM"/>
    </source>
</evidence>
<sequence length="330" mass="37063">MGCGMSRIHDDVHKSMTVLVLGPKSSGKSTLIKRAQMAFRPLDDNVRRTWAAPVRATLLETLREVCNVTQETAKLAPALLTPKHAAFLNSLNMDPGLNQEAATMVEVMFRNGAMQLFYEISRMEPYSGDTKFVRDAVQRACKPDFMPTDLDVLLCSWSTRGFHQTDVAVNSKSYIRFIDVGGSVEEQRKWAQAATLQFNEIIFVIPLDSVLKILADGTAQIDQDLGLLRRTLTQPGVRERSVFVFLTKRDRLESAATAEMLEAAQRVIAKEGEQMTTTKDVVAIVEKRIQKIYEECQVTYRGLCMFDCVAADSEPNDTIRHFVSEFLNKS</sequence>
<feature type="binding site" evidence="5">
    <location>
        <position position="159"/>
    </location>
    <ligand>
        <name>Mg(2+)</name>
        <dbReference type="ChEBI" id="CHEBI:18420"/>
    </ligand>
</feature>
<dbReference type="Gene3D" id="1.10.400.10">
    <property type="entry name" value="GI Alpha 1, domain 2-like"/>
    <property type="match status" value="1"/>
</dbReference>
<dbReference type="GO" id="GO:0005737">
    <property type="term" value="C:cytoplasm"/>
    <property type="evidence" value="ECO:0007669"/>
    <property type="project" value="TreeGrafter"/>
</dbReference>
<dbReference type="SMART" id="SM00275">
    <property type="entry name" value="G_alpha"/>
    <property type="match status" value="1"/>
</dbReference>
<dbReference type="GO" id="GO:0046872">
    <property type="term" value="F:metal ion binding"/>
    <property type="evidence" value="ECO:0007669"/>
    <property type="project" value="UniProtKB-KW"/>
</dbReference>
<reference evidence="6 8" key="1">
    <citation type="submission" date="2015-02" db="EMBL/GenBank/DDBJ databases">
        <authorList>
            <person name="Chooi Y.-H."/>
        </authorList>
    </citation>
    <scope>NUCLEOTIDE SEQUENCE [LARGE SCALE GENOMIC DNA]</scope>
    <source>
        <strain evidence="6">E3</strain>
    </source>
</reference>
<evidence type="ECO:0000256" key="2">
    <source>
        <dbReference type="ARBA" id="ARBA00023134"/>
    </source>
</evidence>
<dbReference type="GO" id="GO:0031683">
    <property type="term" value="F:G-protein beta/gamma-subunit complex binding"/>
    <property type="evidence" value="ECO:0007669"/>
    <property type="project" value="InterPro"/>
</dbReference>
<dbReference type="SUPFAM" id="SSF47895">
    <property type="entry name" value="Transducin (alpha subunit), insertion domain"/>
    <property type="match status" value="1"/>
</dbReference>
<dbReference type="Pfam" id="PF00503">
    <property type="entry name" value="G-alpha"/>
    <property type="match status" value="1"/>
</dbReference>
<geneLocation type="mitochondrion" evidence="7"/>
<evidence type="ECO:0000256" key="5">
    <source>
        <dbReference type="PIRSR" id="PIRSR601019-2"/>
    </source>
</evidence>
<dbReference type="Gene3D" id="3.40.50.300">
    <property type="entry name" value="P-loop containing nucleotide triphosphate hydrolases"/>
    <property type="match status" value="1"/>
</dbReference>
<gene>
    <name evidence="6" type="ORF">PBRA_001221</name>
    <name evidence="7" type="ORF">PLBR_LOCUS4545</name>
</gene>
<dbReference type="GO" id="GO:0001664">
    <property type="term" value="F:G protein-coupled receptor binding"/>
    <property type="evidence" value="ECO:0007669"/>
    <property type="project" value="TreeGrafter"/>
</dbReference>
<dbReference type="EMBL" id="OVEO01000007">
    <property type="protein sequence ID" value="SPQ97330.1"/>
    <property type="molecule type" value="Genomic_DNA"/>
</dbReference>
<protein>
    <recommendedName>
        <fullName evidence="10">G-protein alpha subunit</fullName>
    </recommendedName>
</protein>
<dbReference type="Proteomes" id="UP000039324">
    <property type="component" value="Unassembled WGS sequence"/>
</dbReference>
<dbReference type="STRING" id="37360.A0A0G4IVI4"/>
<dbReference type="GO" id="GO:0005834">
    <property type="term" value="C:heterotrimeric G-protein complex"/>
    <property type="evidence" value="ECO:0007669"/>
    <property type="project" value="TreeGrafter"/>
</dbReference>
<dbReference type="EMBL" id="CDSF01000090">
    <property type="protein sequence ID" value="CEO99315.1"/>
    <property type="molecule type" value="Genomic_DNA"/>
</dbReference>
<name>A0A0G4IVI4_PLABS</name>
<feature type="binding site" evidence="4">
    <location>
        <begin position="153"/>
        <end position="159"/>
    </location>
    <ligand>
        <name>GTP</name>
        <dbReference type="ChEBI" id="CHEBI:37565"/>
    </ligand>
</feature>
<dbReference type="InterPro" id="IPR001019">
    <property type="entry name" value="Gprotein_alpha_su"/>
</dbReference>
<dbReference type="InterPro" id="IPR027417">
    <property type="entry name" value="P-loop_NTPase"/>
</dbReference>
<dbReference type="SUPFAM" id="SSF52540">
    <property type="entry name" value="P-loop containing nucleoside triphosphate hydrolases"/>
    <property type="match status" value="1"/>
</dbReference>
<evidence type="ECO:0000256" key="4">
    <source>
        <dbReference type="PIRSR" id="PIRSR601019-1"/>
    </source>
</evidence>
<dbReference type="InterPro" id="IPR011025">
    <property type="entry name" value="GproteinA_insert"/>
</dbReference>
<keyword evidence="2 4" id="KW-0342">GTP-binding</keyword>
<evidence type="ECO:0000313" key="7">
    <source>
        <dbReference type="EMBL" id="SPQ97330.1"/>
    </source>
</evidence>
<feature type="binding site" evidence="5">
    <location>
        <position position="29"/>
    </location>
    <ligand>
        <name>Mg(2+)</name>
        <dbReference type="ChEBI" id="CHEBI:18420"/>
    </ligand>
</feature>
<dbReference type="GO" id="GO:0007188">
    <property type="term" value="P:adenylate cyclase-modulating G protein-coupled receptor signaling pathway"/>
    <property type="evidence" value="ECO:0007669"/>
    <property type="project" value="TreeGrafter"/>
</dbReference>
<dbReference type="PANTHER" id="PTHR10218">
    <property type="entry name" value="GTP-BINDING PROTEIN ALPHA SUBUNIT"/>
    <property type="match status" value="1"/>
</dbReference>
<proteinExistence type="predicted"/>
<keyword evidence="5" id="KW-0479">Metal-binding</keyword>
<keyword evidence="5" id="KW-0460">Magnesium</keyword>